<accession>X1I0E5</accession>
<keyword evidence="1" id="KW-0812">Transmembrane</keyword>
<sequence>DLGLTGDLSDLEFHALWIVLSFMTTHFGAQLPDYDLIWERILPHRNVLTHSIFLPILICLPLIGVTPATKFLVPIYAFYLIGHASHLFFDLNPKSWKGTALIHIFWVNDDGRKTFPEKSSKLFLLINGIIVLVAGIILLYFFQAWI</sequence>
<reference evidence="2" key="1">
    <citation type="journal article" date="2014" name="Front. Microbiol.">
        <title>High frequency of phylogenetically diverse reductive dehalogenase-homologous genes in deep subseafloor sedimentary metagenomes.</title>
        <authorList>
            <person name="Kawai M."/>
            <person name="Futagami T."/>
            <person name="Toyoda A."/>
            <person name="Takaki Y."/>
            <person name="Nishi S."/>
            <person name="Hori S."/>
            <person name="Arai W."/>
            <person name="Tsubouchi T."/>
            <person name="Morono Y."/>
            <person name="Uchiyama I."/>
            <person name="Ito T."/>
            <person name="Fujiyama A."/>
            <person name="Inagaki F."/>
            <person name="Takami H."/>
        </authorList>
    </citation>
    <scope>NUCLEOTIDE SEQUENCE</scope>
    <source>
        <strain evidence="2">Expedition CK06-06</strain>
    </source>
</reference>
<gene>
    <name evidence="2" type="ORF">S03H2_33830</name>
</gene>
<feature type="transmembrane region" description="Helical" evidence="1">
    <location>
        <begin position="46"/>
        <end position="65"/>
    </location>
</feature>
<evidence type="ECO:0000313" key="2">
    <source>
        <dbReference type="EMBL" id="GAH51008.1"/>
    </source>
</evidence>
<evidence type="ECO:0000256" key="1">
    <source>
        <dbReference type="SAM" id="Phobius"/>
    </source>
</evidence>
<dbReference type="EMBL" id="BARU01020616">
    <property type="protein sequence ID" value="GAH51008.1"/>
    <property type="molecule type" value="Genomic_DNA"/>
</dbReference>
<dbReference type="AlphaFoldDB" id="X1I0E5"/>
<comment type="caution">
    <text evidence="2">The sequence shown here is derived from an EMBL/GenBank/DDBJ whole genome shotgun (WGS) entry which is preliminary data.</text>
</comment>
<feature type="non-terminal residue" evidence="2">
    <location>
        <position position="1"/>
    </location>
</feature>
<feature type="transmembrane region" description="Helical" evidence="1">
    <location>
        <begin position="15"/>
        <end position="34"/>
    </location>
</feature>
<keyword evidence="1" id="KW-0472">Membrane</keyword>
<organism evidence="2">
    <name type="scientific">marine sediment metagenome</name>
    <dbReference type="NCBI Taxonomy" id="412755"/>
    <lineage>
        <taxon>unclassified sequences</taxon>
        <taxon>metagenomes</taxon>
        <taxon>ecological metagenomes</taxon>
    </lineage>
</organism>
<name>X1I0E5_9ZZZZ</name>
<feature type="transmembrane region" description="Helical" evidence="1">
    <location>
        <begin position="122"/>
        <end position="142"/>
    </location>
</feature>
<keyword evidence="1" id="KW-1133">Transmembrane helix</keyword>
<proteinExistence type="predicted"/>
<protein>
    <submittedName>
        <fullName evidence="2">Uncharacterized protein</fullName>
    </submittedName>
</protein>